<accession>A0A2H9ZV34</accession>
<evidence type="ECO:0000256" key="3">
    <source>
        <dbReference type="ARBA" id="ARBA00022679"/>
    </source>
</evidence>
<evidence type="ECO:0000313" key="6">
    <source>
        <dbReference type="EMBL" id="PKA47152.1"/>
    </source>
</evidence>
<dbReference type="GO" id="GO:0010285">
    <property type="term" value="F:L,L-diaminopimelate aminotransferase activity"/>
    <property type="evidence" value="ECO:0007669"/>
    <property type="project" value="UniProtKB-EC"/>
</dbReference>
<gene>
    <name evidence="6" type="primary">AGD2</name>
    <name evidence="6" type="ORF">AXF42_Ash017097</name>
</gene>
<keyword evidence="2 6" id="KW-0032">Aminotransferase</keyword>
<dbReference type="InterPro" id="IPR004839">
    <property type="entry name" value="Aminotransferase_I/II_large"/>
</dbReference>
<dbReference type="SUPFAM" id="SSF53383">
    <property type="entry name" value="PLP-dependent transferases"/>
    <property type="match status" value="1"/>
</dbReference>
<comment type="cofactor">
    <cofactor evidence="1">
        <name>pyridoxal 5'-phosphate</name>
        <dbReference type="ChEBI" id="CHEBI:597326"/>
    </cofactor>
</comment>
<dbReference type="STRING" id="1088818.A0A2H9ZV34"/>
<evidence type="ECO:0000259" key="5">
    <source>
        <dbReference type="Pfam" id="PF00155"/>
    </source>
</evidence>
<dbReference type="GO" id="GO:0030170">
    <property type="term" value="F:pyridoxal phosphate binding"/>
    <property type="evidence" value="ECO:0007669"/>
    <property type="project" value="InterPro"/>
</dbReference>
<dbReference type="Pfam" id="PF00155">
    <property type="entry name" value="Aminotran_1_2"/>
    <property type="match status" value="1"/>
</dbReference>
<dbReference type="EC" id="2.6.1.83" evidence="6"/>
<dbReference type="InterPro" id="IPR015422">
    <property type="entry name" value="PyrdxlP-dep_Trfase_small"/>
</dbReference>
<keyword evidence="7" id="KW-1185">Reference proteome</keyword>
<dbReference type="OrthoDB" id="7042322at2759"/>
<dbReference type="Gene3D" id="3.90.1150.10">
    <property type="entry name" value="Aspartate Aminotransferase, domain 1"/>
    <property type="match status" value="1"/>
</dbReference>
<proteinExistence type="predicted"/>
<keyword evidence="3 6" id="KW-0808">Transferase</keyword>
<evidence type="ECO:0000256" key="1">
    <source>
        <dbReference type="ARBA" id="ARBA00001933"/>
    </source>
</evidence>
<evidence type="ECO:0000313" key="7">
    <source>
        <dbReference type="Proteomes" id="UP000236161"/>
    </source>
</evidence>
<feature type="domain" description="Aminotransferase class I/classII large" evidence="5">
    <location>
        <begin position="3"/>
        <end position="77"/>
    </location>
</feature>
<sequence length="96" mass="11023">MEDVVSFYQENTKILVHTFSSFGFNVYGGRNAPYVWVHFPVRSSWDVFAEILEKTHLVTTPGSGFCSEGEGFIRVSAFSHWENVLKASRRLKTLFK</sequence>
<dbReference type="Proteomes" id="UP000236161">
    <property type="component" value="Unassembled WGS sequence"/>
</dbReference>
<dbReference type="InterPro" id="IPR015424">
    <property type="entry name" value="PyrdxlP-dep_Trfase"/>
</dbReference>
<dbReference type="PANTHER" id="PTHR43144">
    <property type="entry name" value="AMINOTRANSFERASE"/>
    <property type="match status" value="1"/>
</dbReference>
<dbReference type="EMBL" id="KZ453539">
    <property type="protein sequence ID" value="PKA47152.1"/>
    <property type="molecule type" value="Genomic_DNA"/>
</dbReference>
<organism evidence="6 7">
    <name type="scientific">Apostasia shenzhenica</name>
    <dbReference type="NCBI Taxonomy" id="1088818"/>
    <lineage>
        <taxon>Eukaryota</taxon>
        <taxon>Viridiplantae</taxon>
        <taxon>Streptophyta</taxon>
        <taxon>Embryophyta</taxon>
        <taxon>Tracheophyta</taxon>
        <taxon>Spermatophyta</taxon>
        <taxon>Magnoliopsida</taxon>
        <taxon>Liliopsida</taxon>
        <taxon>Asparagales</taxon>
        <taxon>Orchidaceae</taxon>
        <taxon>Apostasioideae</taxon>
        <taxon>Apostasia</taxon>
    </lineage>
</organism>
<dbReference type="AlphaFoldDB" id="A0A2H9ZV34"/>
<keyword evidence="4" id="KW-0663">Pyridoxal phosphate</keyword>
<evidence type="ECO:0000256" key="2">
    <source>
        <dbReference type="ARBA" id="ARBA00022576"/>
    </source>
</evidence>
<reference evidence="6 7" key="1">
    <citation type="journal article" date="2017" name="Nature">
        <title>The Apostasia genome and the evolution of orchids.</title>
        <authorList>
            <person name="Zhang G.Q."/>
            <person name="Liu K.W."/>
            <person name="Li Z."/>
            <person name="Lohaus R."/>
            <person name="Hsiao Y.Y."/>
            <person name="Niu S.C."/>
            <person name="Wang J.Y."/>
            <person name="Lin Y.C."/>
            <person name="Xu Q."/>
            <person name="Chen L.J."/>
            <person name="Yoshida K."/>
            <person name="Fujiwara S."/>
            <person name="Wang Z.W."/>
            <person name="Zhang Y.Q."/>
            <person name="Mitsuda N."/>
            <person name="Wang M."/>
            <person name="Liu G.H."/>
            <person name="Pecoraro L."/>
            <person name="Huang H.X."/>
            <person name="Xiao X.J."/>
            <person name="Lin M."/>
            <person name="Wu X.Y."/>
            <person name="Wu W.L."/>
            <person name="Chen Y.Y."/>
            <person name="Chang S.B."/>
            <person name="Sakamoto S."/>
            <person name="Ohme-Takagi M."/>
            <person name="Yagi M."/>
            <person name="Zeng S.J."/>
            <person name="Shen C.Y."/>
            <person name="Yeh C.M."/>
            <person name="Luo Y.B."/>
            <person name="Tsai W.C."/>
            <person name="Van de Peer Y."/>
            <person name="Liu Z.J."/>
        </authorList>
    </citation>
    <scope>NUCLEOTIDE SEQUENCE [LARGE SCALE GENOMIC DNA]</scope>
    <source>
        <strain evidence="7">cv. Shenzhen</strain>
        <tissue evidence="6">Stem</tissue>
    </source>
</reference>
<protein>
    <submittedName>
        <fullName evidence="6">Putative LL-diaminopimelate aminotransferase, chloroplastic</fullName>
        <ecNumber evidence="6">2.6.1.83</ecNumber>
    </submittedName>
</protein>
<evidence type="ECO:0000256" key="4">
    <source>
        <dbReference type="ARBA" id="ARBA00022898"/>
    </source>
</evidence>
<dbReference type="InterPro" id="IPR019942">
    <property type="entry name" value="DapL/ALD1"/>
</dbReference>
<name>A0A2H9ZV34_9ASPA</name>